<reference evidence="1" key="1">
    <citation type="submission" date="2022-06" db="EMBL/GenBank/DDBJ databases">
        <title>Phylogenomic reconstructions and comparative analyses of Kickxellomycotina fungi.</title>
        <authorList>
            <person name="Reynolds N.K."/>
            <person name="Stajich J.E."/>
            <person name="Barry K."/>
            <person name="Grigoriev I.V."/>
            <person name="Crous P."/>
            <person name="Smith M.E."/>
        </authorList>
    </citation>
    <scope>NUCLEOTIDE SEQUENCE</scope>
    <source>
        <strain evidence="1">RSA 2271</strain>
    </source>
</reference>
<evidence type="ECO:0000313" key="1">
    <source>
        <dbReference type="EMBL" id="KAJ1673076.1"/>
    </source>
</evidence>
<gene>
    <name evidence="1" type="ORF">EV182_005939</name>
</gene>
<accession>A0ACC1HCL0</accession>
<evidence type="ECO:0000313" key="2">
    <source>
        <dbReference type="Proteomes" id="UP001145114"/>
    </source>
</evidence>
<proteinExistence type="predicted"/>
<comment type="caution">
    <text evidence="1">The sequence shown here is derived from an EMBL/GenBank/DDBJ whole genome shotgun (WGS) entry which is preliminary data.</text>
</comment>
<feature type="non-terminal residue" evidence="1">
    <location>
        <position position="1"/>
    </location>
</feature>
<name>A0ACC1HCL0_9FUNG</name>
<feature type="non-terminal residue" evidence="1">
    <location>
        <position position="298"/>
    </location>
</feature>
<dbReference type="EMBL" id="JAMZIH010007424">
    <property type="protein sequence ID" value="KAJ1673076.1"/>
    <property type="molecule type" value="Genomic_DNA"/>
</dbReference>
<keyword evidence="2" id="KW-1185">Reference proteome</keyword>
<organism evidence="1 2">
    <name type="scientific">Spiromyces aspiralis</name>
    <dbReference type="NCBI Taxonomy" id="68401"/>
    <lineage>
        <taxon>Eukaryota</taxon>
        <taxon>Fungi</taxon>
        <taxon>Fungi incertae sedis</taxon>
        <taxon>Zoopagomycota</taxon>
        <taxon>Kickxellomycotina</taxon>
        <taxon>Kickxellomycetes</taxon>
        <taxon>Kickxellales</taxon>
        <taxon>Kickxellaceae</taxon>
        <taxon>Spiromyces</taxon>
    </lineage>
</organism>
<protein>
    <submittedName>
        <fullName evidence="1">Uncharacterized protein</fullName>
    </submittedName>
</protein>
<sequence length="298" mass="34035">RLSTLSIKSSNYHFNRHQSPITTAHSKQIVQSEFNTLGAHRLTRRHPGGKLSMTSIPCVSGETLSSEDPADVSTHKEAPDTDQRQGHRQRSRTVSSEHDIVMVSTVPKMPTLDRDLCALNAIPKFTHLAQPAPKRVFNFMRSSNYIDLSMGELGINGEDLGDLMLTTNRYVQDRIERACDIQSEISSRAKSLEDRATRFYSHTMIMNRKVKDQLEKLSVIASLQRQAEKSYELMQSILQDMERLESLLPQEDRISTNEANFACEFPNLQRVFSTRRCQLRLLSRSCSEDGRRRRRTPG</sequence>
<dbReference type="Proteomes" id="UP001145114">
    <property type="component" value="Unassembled WGS sequence"/>
</dbReference>